<keyword evidence="1" id="KW-0812">Transmembrane</keyword>
<evidence type="ECO:0000256" key="1">
    <source>
        <dbReference type="SAM" id="Phobius"/>
    </source>
</evidence>
<accession>A0A1R1QK95</accession>
<accession>A0A1R1RY63</accession>
<dbReference type="AlphaFoldDB" id="A0A1R1QK95"/>
<keyword evidence="3" id="KW-1185">Reference proteome</keyword>
<protein>
    <submittedName>
        <fullName evidence="2">Uncharacterized protein</fullName>
    </submittedName>
</protein>
<name>A0A1R1QK95_9BACI</name>
<dbReference type="EMBL" id="MTJL01000023">
    <property type="protein sequence ID" value="OMI05059.1"/>
    <property type="molecule type" value="Genomic_DNA"/>
</dbReference>
<organism evidence="2 3">
    <name type="scientific">Bacillus swezeyi</name>
    <dbReference type="NCBI Taxonomy" id="1925020"/>
    <lineage>
        <taxon>Bacteria</taxon>
        <taxon>Bacillati</taxon>
        <taxon>Bacillota</taxon>
        <taxon>Bacilli</taxon>
        <taxon>Bacillales</taxon>
        <taxon>Bacillaceae</taxon>
        <taxon>Bacillus</taxon>
    </lineage>
</organism>
<sequence>MKIIGIAVLLFVGLMTFSFLLDVFQGMSPSEALHNNLSFGILELGESVVIILYVLIVLAEALENARRKKKRT</sequence>
<dbReference type="Pfam" id="PF26310">
    <property type="entry name" value="YczF"/>
    <property type="match status" value="1"/>
</dbReference>
<feature type="transmembrane region" description="Helical" evidence="1">
    <location>
        <begin position="42"/>
        <end position="62"/>
    </location>
</feature>
<gene>
    <name evidence="2" type="ORF">BW143_11805</name>
</gene>
<keyword evidence="1" id="KW-1133">Transmembrane helix</keyword>
<evidence type="ECO:0000313" key="3">
    <source>
        <dbReference type="Proteomes" id="UP000187367"/>
    </source>
</evidence>
<evidence type="ECO:0000313" key="2">
    <source>
        <dbReference type="EMBL" id="OMI05059.1"/>
    </source>
</evidence>
<dbReference type="Proteomes" id="UP000187367">
    <property type="component" value="Unassembled WGS sequence"/>
</dbReference>
<keyword evidence="1" id="KW-0472">Membrane</keyword>
<proteinExistence type="predicted"/>
<reference evidence="2 3" key="1">
    <citation type="submission" date="2017-01" db="EMBL/GenBank/DDBJ databases">
        <title>Bacillus phylogenomics.</title>
        <authorList>
            <person name="Dunlap C."/>
        </authorList>
    </citation>
    <scope>NUCLEOTIDE SEQUENCE [LARGE SCALE GENOMIC DNA]</scope>
    <source>
        <strain evidence="2 3">NRRL B-41282</strain>
    </source>
</reference>
<dbReference type="InterPro" id="IPR058725">
    <property type="entry name" value="YczF"/>
</dbReference>
<dbReference type="OrthoDB" id="2889637at2"/>
<comment type="caution">
    <text evidence="2">The sequence shown here is derived from an EMBL/GenBank/DDBJ whole genome shotgun (WGS) entry which is preliminary data.</text>
</comment>